<keyword evidence="2" id="KW-0328">Glycosyltransferase</keyword>
<evidence type="ECO:0000256" key="4">
    <source>
        <dbReference type="SAM" id="Phobius"/>
    </source>
</evidence>
<dbReference type="KEGG" id="vcn:VOLCADRAFT_103321"/>
<sequence length="328" mass="38006">MVKLLRIFLTGLLALFMIFVWPYVFITLRDLLLHKGRYRVYEEELEQKPIVSNVTSACPSVASSNCTACPRELQNGSAANGVAHNFSFPWQNNEKIGAGKPNIAIITVFILPKDGHFVTDHSQLRFDHVMESFLNKFKYAHYYNYEFIPIFWNFKDPDLPGAWAKIPALQRYLPYYDWVWSMDVDAFVTNRRLSIEEHVLKHIPLDKAVVIARDCNHLNTGSFLIRNTPRAFQFLDAVYSLRRNTSLHLYDIWYEQSAVIHVFDHDIEGLTSTFHLIPQQKLNSYSSNCGHTWQLRDFVVHFPGQAEKSKAWANLLRKGGAELQELLP</sequence>
<dbReference type="GeneID" id="9620203"/>
<keyword evidence="3" id="KW-0808">Transferase</keyword>
<evidence type="ECO:0000313" key="5">
    <source>
        <dbReference type="EMBL" id="EFJ51693.1"/>
    </source>
</evidence>
<gene>
    <name evidence="5" type="ORF">VOLCADRAFT_103321</name>
</gene>
<dbReference type="Proteomes" id="UP000001058">
    <property type="component" value="Unassembled WGS sequence"/>
</dbReference>
<evidence type="ECO:0000256" key="1">
    <source>
        <dbReference type="ARBA" id="ARBA00005664"/>
    </source>
</evidence>
<evidence type="ECO:0000256" key="2">
    <source>
        <dbReference type="ARBA" id="ARBA00022676"/>
    </source>
</evidence>
<feature type="transmembrane region" description="Helical" evidence="4">
    <location>
        <begin position="6"/>
        <end position="28"/>
    </location>
</feature>
<evidence type="ECO:0000313" key="6">
    <source>
        <dbReference type="Proteomes" id="UP000001058"/>
    </source>
</evidence>
<keyword evidence="4" id="KW-1133">Transmembrane helix</keyword>
<dbReference type="GO" id="GO:0006487">
    <property type="term" value="P:protein N-linked glycosylation"/>
    <property type="evidence" value="ECO:0007669"/>
    <property type="project" value="TreeGrafter"/>
</dbReference>
<dbReference type="eggNOG" id="KOG4748">
    <property type="taxonomic scope" value="Eukaryota"/>
</dbReference>
<reference evidence="5 6" key="1">
    <citation type="journal article" date="2010" name="Science">
        <title>Genomic analysis of organismal complexity in the multicellular green alga Volvox carteri.</title>
        <authorList>
            <person name="Prochnik S.E."/>
            <person name="Umen J."/>
            <person name="Nedelcu A.M."/>
            <person name="Hallmann A."/>
            <person name="Miller S.M."/>
            <person name="Nishii I."/>
            <person name="Ferris P."/>
            <person name="Kuo A."/>
            <person name="Mitros T."/>
            <person name="Fritz-Laylin L.K."/>
            <person name="Hellsten U."/>
            <person name="Chapman J."/>
            <person name="Simakov O."/>
            <person name="Rensing S.A."/>
            <person name="Terry A."/>
            <person name="Pangilinan J."/>
            <person name="Kapitonov V."/>
            <person name="Jurka J."/>
            <person name="Salamov A."/>
            <person name="Shapiro H."/>
            <person name="Schmutz J."/>
            <person name="Grimwood J."/>
            <person name="Lindquist E."/>
            <person name="Lucas S."/>
            <person name="Grigoriev I.V."/>
            <person name="Schmitt R."/>
            <person name="Kirk D."/>
            <person name="Rokhsar D.S."/>
        </authorList>
    </citation>
    <scope>NUCLEOTIDE SEQUENCE [LARGE SCALE GENOMIC DNA]</scope>
    <source>
        <strain evidence="6">f. Nagariensis / Eve</strain>
    </source>
</reference>
<protein>
    <submittedName>
        <fullName evidence="5">Uncharacterized protein</fullName>
    </submittedName>
</protein>
<accession>D8TL87</accession>
<dbReference type="PANTHER" id="PTHR31306">
    <property type="entry name" value="ALPHA-1,6-MANNOSYLTRANSFERASE MNN11-RELATED"/>
    <property type="match status" value="1"/>
</dbReference>
<keyword evidence="6" id="KW-1185">Reference proteome</keyword>
<dbReference type="InterPro" id="IPR008630">
    <property type="entry name" value="Glyco_trans_34"/>
</dbReference>
<organism evidence="6">
    <name type="scientific">Volvox carteri f. nagariensis</name>
    <dbReference type="NCBI Taxonomy" id="3068"/>
    <lineage>
        <taxon>Eukaryota</taxon>
        <taxon>Viridiplantae</taxon>
        <taxon>Chlorophyta</taxon>
        <taxon>core chlorophytes</taxon>
        <taxon>Chlorophyceae</taxon>
        <taxon>CS clade</taxon>
        <taxon>Chlamydomonadales</taxon>
        <taxon>Volvocaceae</taxon>
        <taxon>Volvox</taxon>
    </lineage>
</organism>
<keyword evidence="4" id="KW-0472">Membrane</keyword>
<dbReference type="InParanoid" id="D8TL87"/>
<evidence type="ECO:0000256" key="3">
    <source>
        <dbReference type="ARBA" id="ARBA00022679"/>
    </source>
</evidence>
<name>D8TL87_VOLCA</name>
<comment type="similarity">
    <text evidence="1">Belongs to the glycosyltransferase 34 family.</text>
</comment>
<keyword evidence="4" id="KW-0812">Transmembrane</keyword>
<dbReference type="Pfam" id="PF05637">
    <property type="entry name" value="Glyco_transf_34"/>
    <property type="match status" value="1"/>
</dbReference>
<dbReference type="STRING" id="3068.D8TL87"/>
<dbReference type="GO" id="GO:0000139">
    <property type="term" value="C:Golgi membrane"/>
    <property type="evidence" value="ECO:0007669"/>
    <property type="project" value="TreeGrafter"/>
</dbReference>
<dbReference type="PANTHER" id="PTHR31306:SF4">
    <property type="entry name" value="ALPHA-1,2-GALACTOSYLTRANSFERASE"/>
    <property type="match status" value="1"/>
</dbReference>
<dbReference type="EMBL" id="GL378326">
    <property type="protein sequence ID" value="EFJ51693.1"/>
    <property type="molecule type" value="Genomic_DNA"/>
</dbReference>
<dbReference type="AlphaFoldDB" id="D8TL87"/>
<dbReference type="OrthoDB" id="524805at2759"/>
<dbReference type="Gene3D" id="3.90.550.10">
    <property type="entry name" value="Spore Coat Polysaccharide Biosynthesis Protein SpsA, Chain A"/>
    <property type="match status" value="1"/>
</dbReference>
<dbReference type="GO" id="GO:0016757">
    <property type="term" value="F:glycosyltransferase activity"/>
    <property type="evidence" value="ECO:0007669"/>
    <property type="project" value="UniProtKB-KW"/>
</dbReference>
<dbReference type="InterPro" id="IPR029044">
    <property type="entry name" value="Nucleotide-diphossugar_trans"/>
</dbReference>
<proteinExistence type="inferred from homology"/>
<dbReference type="RefSeq" id="XP_002947103.1">
    <property type="nucleotide sequence ID" value="XM_002947057.1"/>
</dbReference>